<name>A0A941E4M7_9ACTN</name>
<dbReference type="Pfam" id="PF00805">
    <property type="entry name" value="Pentapeptide"/>
    <property type="match status" value="1"/>
</dbReference>
<dbReference type="Pfam" id="PF12867">
    <property type="entry name" value="DinB_2"/>
    <property type="match status" value="1"/>
</dbReference>
<dbReference type="Gene3D" id="1.20.120.450">
    <property type="entry name" value="dinb family like domain"/>
    <property type="match status" value="1"/>
</dbReference>
<dbReference type="InterPro" id="IPR024775">
    <property type="entry name" value="DinB-like"/>
</dbReference>
<proteinExistence type="predicted"/>
<reference evidence="2" key="1">
    <citation type="submission" date="2021-04" db="EMBL/GenBank/DDBJ databases">
        <title>Genome based classification of Actinospica acidithermotolerans sp. nov., an actinobacterium isolated from an Indonesian hot spring.</title>
        <authorList>
            <person name="Kusuma A.B."/>
            <person name="Putra K.E."/>
            <person name="Nafisah S."/>
            <person name="Loh J."/>
            <person name="Nouioui I."/>
            <person name="Goodfellow M."/>
        </authorList>
    </citation>
    <scope>NUCLEOTIDE SEQUENCE</scope>
    <source>
        <strain evidence="2">MGRD01-02</strain>
    </source>
</reference>
<sequence>MARYFDEDLRGAQFRECDLTGARLIGVVMQDAEIDGLVTNLVVNGVEVTGYVEAELDRRHPVRVLLRSEDPADLREASRQLHAGWAATIERMRRTPGIERRSVNDEWSAVQTLRHLVFVHDSWFRRCCLGSTELFTPMGIGTTVEPYREAHGLDLSLDPTLDEIVGVRDAQIAELEAWLDEVTAVQLAARAPVPDDDVWPPYARGRSVRQCLGTVLNETFEHHGFCVRDLDLIETQGAE</sequence>
<dbReference type="AlphaFoldDB" id="A0A941E4M7"/>
<accession>A0A941E4M7</accession>
<organism evidence="2 3">
    <name type="scientific">Actinospica acidithermotolerans</name>
    <dbReference type="NCBI Taxonomy" id="2828514"/>
    <lineage>
        <taxon>Bacteria</taxon>
        <taxon>Bacillati</taxon>
        <taxon>Actinomycetota</taxon>
        <taxon>Actinomycetes</taxon>
        <taxon>Catenulisporales</taxon>
        <taxon>Actinospicaceae</taxon>
        <taxon>Actinospica</taxon>
    </lineage>
</organism>
<dbReference type="InterPro" id="IPR034660">
    <property type="entry name" value="DinB/YfiT-like"/>
</dbReference>
<gene>
    <name evidence="2" type="ORF">KDK95_01920</name>
</gene>
<keyword evidence="3" id="KW-1185">Reference proteome</keyword>
<dbReference type="InterPro" id="IPR001646">
    <property type="entry name" value="5peptide_repeat"/>
</dbReference>
<dbReference type="Proteomes" id="UP000676325">
    <property type="component" value="Unassembled WGS sequence"/>
</dbReference>
<dbReference type="EMBL" id="JAGSOH010000003">
    <property type="protein sequence ID" value="MBR7825046.1"/>
    <property type="molecule type" value="Genomic_DNA"/>
</dbReference>
<comment type="caution">
    <text evidence="2">The sequence shown here is derived from an EMBL/GenBank/DDBJ whole genome shotgun (WGS) entry which is preliminary data.</text>
</comment>
<protein>
    <submittedName>
        <fullName evidence="2">DinB family protein</fullName>
    </submittedName>
</protein>
<feature type="domain" description="DinB-like" evidence="1">
    <location>
        <begin position="80"/>
        <end position="225"/>
    </location>
</feature>
<dbReference type="SUPFAM" id="SSF109854">
    <property type="entry name" value="DinB/YfiT-like putative metalloenzymes"/>
    <property type="match status" value="1"/>
</dbReference>
<evidence type="ECO:0000313" key="2">
    <source>
        <dbReference type="EMBL" id="MBR7825046.1"/>
    </source>
</evidence>
<evidence type="ECO:0000313" key="3">
    <source>
        <dbReference type="Proteomes" id="UP000676325"/>
    </source>
</evidence>
<evidence type="ECO:0000259" key="1">
    <source>
        <dbReference type="Pfam" id="PF12867"/>
    </source>
</evidence>